<evidence type="ECO:0000313" key="3">
    <source>
        <dbReference type="Proteomes" id="UP001302978"/>
    </source>
</evidence>
<dbReference type="InterPro" id="IPR051316">
    <property type="entry name" value="Zinc-reg_GTPase_activator"/>
</dbReference>
<organism evidence="2 3">
    <name type="scientific">Methanimicrococcus hongohii</name>
    <dbReference type="NCBI Taxonomy" id="3028295"/>
    <lineage>
        <taxon>Archaea</taxon>
        <taxon>Methanobacteriati</taxon>
        <taxon>Methanobacteriota</taxon>
        <taxon>Stenosarchaea group</taxon>
        <taxon>Methanomicrobia</taxon>
        <taxon>Methanosarcinales</taxon>
        <taxon>Methanosarcinaceae</taxon>
        <taxon>Methanimicrococcus</taxon>
    </lineage>
</organism>
<feature type="domain" description="CobW/HypB/UreG nucleotide-binding" evidence="1">
    <location>
        <begin position="3"/>
        <end position="179"/>
    </location>
</feature>
<dbReference type="PANTHER" id="PTHR13748">
    <property type="entry name" value="COBW-RELATED"/>
    <property type="match status" value="1"/>
</dbReference>
<dbReference type="AlphaFoldDB" id="A0AA96V100"/>
<dbReference type="Proteomes" id="UP001302978">
    <property type="component" value="Chromosome"/>
</dbReference>
<reference evidence="2 3" key="1">
    <citation type="submission" date="2023-07" db="EMBL/GenBank/DDBJ databases">
        <title>Closed genoem sequence of Methanomicrococcus sp. Hf6.</title>
        <authorList>
            <person name="Poehlein A."/>
            <person name="Protasov E."/>
            <person name="Platt K."/>
            <person name="Reeh H."/>
            <person name="Daniel R."/>
            <person name="Brune A."/>
        </authorList>
    </citation>
    <scope>NUCLEOTIDE SEQUENCE [LARGE SCALE GENOMIC DNA]</scope>
    <source>
        <strain evidence="2 3">Hf6</strain>
    </source>
</reference>
<dbReference type="SUPFAM" id="SSF52540">
    <property type="entry name" value="P-loop containing nucleoside triphosphate hydrolases"/>
    <property type="match status" value="1"/>
</dbReference>
<dbReference type="Gene3D" id="3.40.50.300">
    <property type="entry name" value="P-loop containing nucleotide triphosphate hydrolases"/>
    <property type="match status" value="1"/>
</dbReference>
<protein>
    <recommendedName>
        <fullName evidence="1">CobW/HypB/UreG nucleotide-binding domain-containing protein</fullName>
    </recommendedName>
</protein>
<dbReference type="Pfam" id="PF02492">
    <property type="entry name" value="cobW"/>
    <property type="match status" value="1"/>
</dbReference>
<dbReference type="RefSeq" id="WP_316556962.1">
    <property type="nucleotide sequence ID" value="NZ_CP131059.1"/>
</dbReference>
<accession>A0AA96V100</accession>
<sequence>MKIIVVGGFLGSGKTTALIRLGTYYSSLGKSVGIIVNEVGEIGIDGDVISQYGLETKEITSGCICCSLKTSLRATLLLMIENYHPDVVIIESTGVAYPGVIRDEVMLMNLPIDYDMAPLLTLFDGSRFKQILKEIKNFAAQQLAQAEVIAVSKADLVEPSMLPIIEAAVQQINPKAEIITLSSKNPESLANLIGILERSSDVEARLSELKKVVADDGSLLMAGGARSNPNDSSIEASGVGSFAAEYALDENSLKSLADSDYEKIVREIISLIRADVVKKSPDFIGHIKLFLESGAALYKISLTTAEEEPTYDFIPSANDVDSVSPNLKVLSAVTGVESGVVREIVQKAVEKVLNEFGIVFEI</sequence>
<dbReference type="GO" id="GO:0005737">
    <property type="term" value="C:cytoplasm"/>
    <property type="evidence" value="ECO:0007669"/>
    <property type="project" value="TreeGrafter"/>
</dbReference>
<dbReference type="InterPro" id="IPR027417">
    <property type="entry name" value="P-loop_NTPase"/>
</dbReference>
<name>A0AA96V100_9EURY</name>
<evidence type="ECO:0000259" key="1">
    <source>
        <dbReference type="Pfam" id="PF02492"/>
    </source>
</evidence>
<proteinExistence type="predicted"/>
<dbReference type="GeneID" id="85195692"/>
<gene>
    <name evidence="2" type="ORF">MmiHf6_11240</name>
</gene>
<dbReference type="PANTHER" id="PTHR13748:SF62">
    <property type="entry name" value="COBW DOMAIN-CONTAINING PROTEIN"/>
    <property type="match status" value="1"/>
</dbReference>
<dbReference type="KEGG" id="mehf:MmiHf6_11240"/>
<evidence type="ECO:0000313" key="2">
    <source>
        <dbReference type="EMBL" id="WNY23803.1"/>
    </source>
</evidence>
<dbReference type="InterPro" id="IPR003495">
    <property type="entry name" value="CobW/HypB/UreG_nucleotide-bd"/>
</dbReference>
<keyword evidence="3" id="KW-1185">Reference proteome</keyword>
<dbReference type="EMBL" id="CP131059">
    <property type="protein sequence ID" value="WNY23803.1"/>
    <property type="molecule type" value="Genomic_DNA"/>
</dbReference>